<dbReference type="EMBL" id="JBHFPV010000001">
    <property type="protein sequence ID" value="MFH6603007.1"/>
    <property type="molecule type" value="Genomic_DNA"/>
</dbReference>
<dbReference type="Proteomes" id="UP001595191">
    <property type="component" value="Unassembled WGS sequence"/>
</dbReference>
<name>A0ACC7LHK2_9FLAO</name>
<gene>
    <name evidence="1" type="ORF">ACEZ3G_05925</name>
</gene>
<evidence type="ECO:0000313" key="1">
    <source>
        <dbReference type="EMBL" id="MFH6603007.1"/>
    </source>
</evidence>
<comment type="caution">
    <text evidence="1">The sequence shown here is derived from an EMBL/GenBank/DDBJ whole genome shotgun (WGS) entry which is preliminary data.</text>
</comment>
<keyword evidence="2" id="KW-1185">Reference proteome</keyword>
<keyword evidence="1" id="KW-0808">Transferase</keyword>
<reference evidence="1" key="1">
    <citation type="submission" date="2024-09" db="EMBL/GenBank/DDBJ databases">
        <authorList>
            <person name="Liu J."/>
        </authorList>
    </citation>
    <scope>NUCLEOTIDE SEQUENCE</scope>
    <source>
        <strain evidence="1">NBU2967</strain>
    </source>
</reference>
<organism evidence="1 2">
    <name type="scientific">Meishania litoralis</name>
    <dbReference type="NCBI Taxonomy" id="3434685"/>
    <lineage>
        <taxon>Bacteria</taxon>
        <taxon>Pseudomonadati</taxon>
        <taxon>Bacteroidota</taxon>
        <taxon>Flavobacteriia</taxon>
        <taxon>Flavobacteriales</taxon>
        <taxon>Flavobacteriaceae</taxon>
        <taxon>Meishania</taxon>
    </lineage>
</organism>
<protein>
    <submittedName>
        <fullName evidence="1">Lysophospholipid acyltransferase family protein</fullName>
    </submittedName>
</protein>
<evidence type="ECO:0000313" key="2">
    <source>
        <dbReference type="Proteomes" id="UP001595191"/>
    </source>
</evidence>
<proteinExistence type="predicted"/>
<keyword evidence="1" id="KW-0012">Acyltransferase</keyword>
<sequence>MVTAFRKIGQSLYRIWFYVLVALPIVLFFPFLLAFTMSDKTYPHFFWIARNLWATPILYGMCCPPKVLGKQKMVDGKSYMLVANHTSMLDIMLMLYVSKNPFVFVGKKELVKIPLFGFFYKRVCIMVDREDTKSRTGVYRRAQRRLNQGLSICIFPEGGVPDEDIVLDEFKDGAFKMAIAHNIPVVPMTFYDNKKRFPFTFFSGGPGVIRAMVHEFFETGLLAEEDKSTLREEVREVILMALTNDLKDRPQQDFWSV</sequence>
<accession>A0ACC7LHK2</accession>